<gene>
    <name evidence="2" type="ORF">GcM3_020034</name>
</gene>
<accession>A0A420J7P3</accession>
<sequence length="64" mass="7336">MSTTNNSARGPLARPTPQGKSNKDRKVMIRRDRDRDHEALKAEPIQLHQHIQGMILDPFLVVYS</sequence>
<reference evidence="2 3" key="1">
    <citation type="journal article" date="2018" name="BMC Genomics">
        <title>Comparative genome analyses reveal sequence features reflecting distinct modes of host-adaptation between dicot and monocot powdery mildew.</title>
        <authorList>
            <person name="Wu Y."/>
            <person name="Ma X."/>
            <person name="Pan Z."/>
            <person name="Kale S.D."/>
            <person name="Song Y."/>
            <person name="King H."/>
            <person name="Zhang Q."/>
            <person name="Presley C."/>
            <person name="Deng X."/>
            <person name="Wei C.I."/>
            <person name="Xiao S."/>
        </authorList>
    </citation>
    <scope>NUCLEOTIDE SEQUENCE [LARGE SCALE GENOMIC DNA]</scope>
    <source>
        <strain evidence="2">UMSG3</strain>
    </source>
</reference>
<evidence type="ECO:0000313" key="2">
    <source>
        <dbReference type="EMBL" id="RKF82807.1"/>
    </source>
</evidence>
<protein>
    <submittedName>
        <fullName evidence="2">Uncharacterized protein</fullName>
    </submittedName>
</protein>
<name>A0A420J7P3_9PEZI</name>
<dbReference type="EMBL" id="MCBQ01002070">
    <property type="protein sequence ID" value="RKF82807.1"/>
    <property type="molecule type" value="Genomic_DNA"/>
</dbReference>
<proteinExistence type="predicted"/>
<evidence type="ECO:0000313" key="3">
    <source>
        <dbReference type="Proteomes" id="UP000283383"/>
    </source>
</evidence>
<dbReference type="AlphaFoldDB" id="A0A420J7P3"/>
<feature type="compositionally biased region" description="Basic and acidic residues" evidence="1">
    <location>
        <begin position="21"/>
        <end position="35"/>
    </location>
</feature>
<feature type="region of interest" description="Disordered" evidence="1">
    <location>
        <begin position="1"/>
        <end position="35"/>
    </location>
</feature>
<keyword evidence="3" id="KW-1185">Reference proteome</keyword>
<organism evidence="2 3">
    <name type="scientific">Golovinomyces cichoracearum</name>
    <dbReference type="NCBI Taxonomy" id="62708"/>
    <lineage>
        <taxon>Eukaryota</taxon>
        <taxon>Fungi</taxon>
        <taxon>Dikarya</taxon>
        <taxon>Ascomycota</taxon>
        <taxon>Pezizomycotina</taxon>
        <taxon>Leotiomycetes</taxon>
        <taxon>Erysiphales</taxon>
        <taxon>Erysiphaceae</taxon>
        <taxon>Golovinomyces</taxon>
    </lineage>
</organism>
<evidence type="ECO:0000256" key="1">
    <source>
        <dbReference type="SAM" id="MobiDB-lite"/>
    </source>
</evidence>
<comment type="caution">
    <text evidence="2">The sequence shown here is derived from an EMBL/GenBank/DDBJ whole genome shotgun (WGS) entry which is preliminary data.</text>
</comment>
<dbReference type="Proteomes" id="UP000283383">
    <property type="component" value="Unassembled WGS sequence"/>
</dbReference>